<dbReference type="AlphaFoldDB" id="A0A1X7SX96"/>
<accession>A0A1X7SX96</accession>
<organism evidence="1">
    <name type="scientific">Amphimedon queenslandica</name>
    <name type="common">Sponge</name>
    <dbReference type="NCBI Taxonomy" id="400682"/>
    <lineage>
        <taxon>Eukaryota</taxon>
        <taxon>Metazoa</taxon>
        <taxon>Porifera</taxon>
        <taxon>Demospongiae</taxon>
        <taxon>Heteroscleromorpha</taxon>
        <taxon>Haplosclerida</taxon>
        <taxon>Niphatidae</taxon>
        <taxon>Amphimedon</taxon>
    </lineage>
</organism>
<reference evidence="1" key="1">
    <citation type="submission" date="2017-05" db="UniProtKB">
        <authorList>
            <consortium name="EnsemblMetazoa"/>
        </authorList>
    </citation>
    <scope>IDENTIFICATION</scope>
</reference>
<name>A0A1X7SX96_AMPQE</name>
<evidence type="ECO:0000313" key="1">
    <source>
        <dbReference type="EnsemblMetazoa" id="Aqu2.1.06782_001"/>
    </source>
</evidence>
<protein>
    <submittedName>
        <fullName evidence="1">Uncharacterized protein</fullName>
    </submittedName>
</protein>
<proteinExistence type="predicted"/>
<sequence>MDRYLRAISASLLLVVAGPRVDDNKPRPSQ</sequence>
<dbReference type="InParanoid" id="A0A1X7SX96"/>
<dbReference type="EnsemblMetazoa" id="Aqu2.1.06782_001">
    <property type="protein sequence ID" value="Aqu2.1.06782_001"/>
    <property type="gene ID" value="Aqu2.1.06782"/>
</dbReference>